<evidence type="ECO:0000313" key="3">
    <source>
        <dbReference type="Proteomes" id="UP000824540"/>
    </source>
</evidence>
<gene>
    <name evidence="2" type="ORF">JZ751_021722</name>
</gene>
<dbReference type="EMBL" id="JAFBMS010000044">
    <property type="protein sequence ID" value="KAG9340275.1"/>
    <property type="molecule type" value="Genomic_DNA"/>
</dbReference>
<feature type="region of interest" description="Disordered" evidence="1">
    <location>
        <begin position="24"/>
        <end position="52"/>
    </location>
</feature>
<proteinExistence type="predicted"/>
<feature type="compositionally biased region" description="Basic residues" evidence="1">
    <location>
        <begin position="210"/>
        <end position="228"/>
    </location>
</feature>
<dbReference type="Pfam" id="PF23701">
    <property type="entry name" value="MIAC"/>
    <property type="match status" value="1"/>
</dbReference>
<feature type="compositionally biased region" description="Basic and acidic residues" evidence="1">
    <location>
        <begin position="170"/>
        <end position="209"/>
    </location>
</feature>
<name>A0A8T2NIR7_9TELE</name>
<accession>A0A8T2NIR7</accession>
<dbReference type="Proteomes" id="UP000824540">
    <property type="component" value="Unassembled WGS sequence"/>
</dbReference>
<sequence length="234" mass="25847">MSNISRIQTQVSGRGRLPFRVASLSDRPRMRGNSMKSYSNAPMAPPIMGPTQYTCDTDTIMCPSMTEKPMERAAEPMRPLRLSSVTAKMQTTSCSVRKISMHGGAGQGAQHLRHDVEEGAEQGHLRADQVGEGDGRVDVAAADVAHGLDERGGSQPEAEGHVQDVVGRGRPAEGRAHPEEHEEHGAVELGEHRPPEQHGPELPHVDREKNRKHLREKGRKYRTRRERGTKKDPL</sequence>
<dbReference type="OrthoDB" id="8602542at2759"/>
<feature type="region of interest" description="Disordered" evidence="1">
    <location>
        <begin position="148"/>
        <end position="234"/>
    </location>
</feature>
<reference evidence="2" key="1">
    <citation type="thesis" date="2021" institute="BYU ScholarsArchive" country="Provo, UT, USA">
        <title>Applications of and Algorithms for Genome Assembly and Genomic Analyses with an Emphasis on Marine Teleosts.</title>
        <authorList>
            <person name="Pickett B.D."/>
        </authorList>
    </citation>
    <scope>NUCLEOTIDE SEQUENCE</scope>
    <source>
        <strain evidence="2">HI-2016</strain>
    </source>
</reference>
<organism evidence="2 3">
    <name type="scientific">Albula glossodonta</name>
    <name type="common">roundjaw bonefish</name>
    <dbReference type="NCBI Taxonomy" id="121402"/>
    <lineage>
        <taxon>Eukaryota</taxon>
        <taxon>Metazoa</taxon>
        <taxon>Chordata</taxon>
        <taxon>Craniata</taxon>
        <taxon>Vertebrata</taxon>
        <taxon>Euteleostomi</taxon>
        <taxon>Actinopterygii</taxon>
        <taxon>Neopterygii</taxon>
        <taxon>Teleostei</taxon>
        <taxon>Albuliformes</taxon>
        <taxon>Albulidae</taxon>
        <taxon>Albula</taxon>
    </lineage>
</organism>
<feature type="compositionally biased region" description="Basic and acidic residues" evidence="1">
    <location>
        <begin position="148"/>
        <end position="162"/>
    </location>
</feature>
<evidence type="ECO:0000313" key="2">
    <source>
        <dbReference type="EMBL" id="KAG9340275.1"/>
    </source>
</evidence>
<protein>
    <submittedName>
        <fullName evidence="2">Uncharacterized protein</fullName>
    </submittedName>
</protein>
<dbReference type="InterPro" id="IPR057129">
    <property type="entry name" value="MIAC"/>
</dbReference>
<dbReference type="AlphaFoldDB" id="A0A8T2NIR7"/>
<keyword evidence="3" id="KW-1185">Reference proteome</keyword>
<comment type="caution">
    <text evidence="2">The sequence shown here is derived from an EMBL/GenBank/DDBJ whole genome shotgun (WGS) entry which is preliminary data.</text>
</comment>
<evidence type="ECO:0000256" key="1">
    <source>
        <dbReference type="SAM" id="MobiDB-lite"/>
    </source>
</evidence>